<accession>A0A8J6CH67</accession>
<dbReference type="InterPro" id="IPR001810">
    <property type="entry name" value="F-box_dom"/>
</dbReference>
<reference evidence="4" key="1">
    <citation type="submission" date="2021-05" db="EMBL/GenBank/DDBJ databases">
        <title>The genome of the haptophyte Pavlova lutheri (Diacronema luteri, Pavlovales) - a model for lipid biosynthesis in eukaryotic algae.</title>
        <authorList>
            <person name="Hulatt C.J."/>
            <person name="Posewitz M.C."/>
        </authorList>
    </citation>
    <scope>NUCLEOTIDE SEQUENCE</scope>
    <source>
        <strain evidence="4">NIVA-4/92</strain>
    </source>
</reference>
<comment type="caution">
    <text evidence="4">The sequence shown here is derived from an EMBL/GenBank/DDBJ whole genome shotgun (WGS) entry which is preliminary data.</text>
</comment>
<dbReference type="PANTHER" id="PTHR24412:SF441">
    <property type="entry name" value="KELCH-LIKE PROTEIN 28"/>
    <property type="match status" value="1"/>
</dbReference>
<organism evidence="4 5">
    <name type="scientific">Diacronema lutheri</name>
    <name type="common">Unicellular marine alga</name>
    <name type="synonym">Monochrysis lutheri</name>
    <dbReference type="NCBI Taxonomy" id="2081491"/>
    <lineage>
        <taxon>Eukaryota</taxon>
        <taxon>Haptista</taxon>
        <taxon>Haptophyta</taxon>
        <taxon>Pavlovophyceae</taxon>
        <taxon>Pavlovales</taxon>
        <taxon>Pavlovaceae</taxon>
        <taxon>Diacronema</taxon>
    </lineage>
</organism>
<dbReference type="PROSITE" id="PS50181">
    <property type="entry name" value="FBOX"/>
    <property type="match status" value="1"/>
</dbReference>
<dbReference type="PANTHER" id="PTHR24412">
    <property type="entry name" value="KELCH PROTEIN"/>
    <property type="match status" value="1"/>
</dbReference>
<dbReference type="InterPro" id="IPR006652">
    <property type="entry name" value="Kelch_1"/>
</dbReference>
<dbReference type="InterPro" id="IPR015915">
    <property type="entry name" value="Kelch-typ_b-propeller"/>
</dbReference>
<evidence type="ECO:0000259" key="3">
    <source>
        <dbReference type="PROSITE" id="PS50181"/>
    </source>
</evidence>
<dbReference type="SUPFAM" id="SSF117281">
    <property type="entry name" value="Kelch motif"/>
    <property type="match status" value="1"/>
</dbReference>
<dbReference type="Proteomes" id="UP000751190">
    <property type="component" value="Unassembled WGS sequence"/>
</dbReference>
<keyword evidence="5" id="KW-1185">Reference proteome</keyword>
<name>A0A8J6CH67_DIALT</name>
<evidence type="ECO:0000256" key="2">
    <source>
        <dbReference type="ARBA" id="ARBA00022737"/>
    </source>
</evidence>
<dbReference type="OrthoDB" id="45365at2759"/>
<evidence type="ECO:0000313" key="5">
    <source>
        <dbReference type="Proteomes" id="UP000751190"/>
    </source>
</evidence>
<dbReference type="Gene3D" id="2.120.10.80">
    <property type="entry name" value="Kelch-type beta propeller"/>
    <property type="match status" value="2"/>
</dbReference>
<keyword evidence="1" id="KW-0880">Kelch repeat</keyword>
<proteinExistence type="predicted"/>
<dbReference type="EMBL" id="JAGTXO010000006">
    <property type="protein sequence ID" value="KAG8467423.1"/>
    <property type="molecule type" value="Genomic_DNA"/>
</dbReference>
<gene>
    <name evidence="4" type="ORF">KFE25_000739</name>
</gene>
<sequence length="459" mass="47485">MAPAGLLNVPDGVLIALCARLELEELAALSASCTALRALLGSPCEHWHRAFVRRHGWLFPELAWRAGSSAPSRAAVLHMHARLRKGATVILVGGTSSWDEAFKYPLVDVTPAGVRHTASAPAGSALLTPYAQALAATTDCAGTVYALGGWVLRDHALNSLPSASLRSCQTLEATAAPAGWRSLGAQMAEKRAFPGAACVDGFNIFAVGGGTSPWWGARCHASTELYVPDAAVWRPGPPMLAARCGLAVVHDAPRGVLYALGGYGGGREYNSSVEMLPLGSAGGRGWLASPPMSAPRSGLSASLGPDGRIFAVGGTGDGTAMSASTECFDPRDGRWRPCAPLPASRGFHAASFGIDGRLFVFGGDRSGAIDASDDPADGWRDGAIPAGALVLTRAIGSPSRAIFAYDPRKDAWHTDADGLAFDRCNLCAALLPAHGGLYPWAERPAGGARDAGRDGDSLG</sequence>
<evidence type="ECO:0000313" key="4">
    <source>
        <dbReference type="EMBL" id="KAG8467423.1"/>
    </source>
</evidence>
<feature type="domain" description="F-box" evidence="3">
    <location>
        <begin position="3"/>
        <end position="50"/>
    </location>
</feature>
<protein>
    <recommendedName>
        <fullName evidence="3">F-box domain-containing protein</fullName>
    </recommendedName>
</protein>
<dbReference type="AlphaFoldDB" id="A0A8J6CH67"/>
<dbReference type="SMART" id="SM00612">
    <property type="entry name" value="Kelch"/>
    <property type="match status" value="3"/>
</dbReference>
<dbReference type="Pfam" id="PF01344">
    <property type="entry name" value="Kelch_1"/>
    <property type="match status" value="1"/>
</dbReference>
<keyword evidence="2" id="KW-0677">Repeat</keyword>
<evidence type="ECO:0000256" key="1">
    <source>
        <dbReference type="ARBA" id="ARBA00022441"/>
    </source>
</evidence>